<accession>A0A7D6ZTF1</accession>
<keyword evidence="9" id="KW-0012">Acyltransferase</keyword>
<evidence type="ECO:0000313" key="15">
    <source>
        <dbReference type="Proteomes" id="UP000515512"/>
    </source>
</evidence>
<keyword evidence="15" id="KW-1185">Reference proteome</keyword>
<keyword evidence="8" id="KW-0808">Transferase</keyword>
<evidence type="ECO:0000256" key="10">
    <source>
        <dbReference type="ARBA" id="ARBA00030465"/>
    </source>
</evidence>
<keyword evidence="7" id="KW-0443">Lipid metabolism</keyword>
<dbReference type="GO" id="GO:0016746">
    <property type="term" value="F:acyltransferase activity"/>
    <property type="evidence" value="ECO:0007669"/>
    <property type="project" value="UniProtKB-KW"/>
</dbReference>
<protein>
    <recommendedName>
        <fullName evidence="6">Phthiocerol/phthiodiolone dimycocerosyl transferase</fullName>
        <ecNumber evidence="5">2.3.1.282</ecNumber>
    </recommendedName>
    <alternativeName>
        <fullName evidence="12">Acyltransferase PapA5</fullName>
    </alternativeName>
    <alternativeName>
        <fullName evidence="10">Phthiocerol/phthiodiolone O-acyltransferase</fullName>
    </alternativeName>
    <alternativeName>
        <fullName evidence="11">Polyketide synthase-associated protein A5</fullName>
    </alternativeName>
</protein>
<dbReference type="InterPro" id="IPR031641">
    <property type="entry name" value="PapA_C"/>
</dbReference>
<evidence type="ECO:0000256" key="12">
    <source>
        <dbReference type="ARBA" id="ARBA00033407"/>
    </source>
</evidence>
<evidence type="ECO:0000256" key="7">
    <source>
        <dbReference type="ARBA" id="ARBA00022516"/>
    </source>
</evidence>
<dbReference type="Proteomes" id="UP000515512">
    <property type="component" value="Chromosome"/>
</dbReference>
<dbReference type="KEGG" id="nhu:H0264_22765"/>
<dbReference type="AlphaFoldDB" id="A0A7D6ZTF1"/>
<evidence type="ECO:0000256" key="9">
    <source>
        <dbReference type="ARBA" id="ARBA00023315"/>
    </source>
</evidence>
<evidence type="ECO:0000256" key="2">
    <source>
        <dbReference type="ARBA" id="ARBA00000625"/>
    </source>
</evidence>
<evidence type="ECO:0000256" key="4">
    <source>
        <dbReference type="ARBA" id="ARBA00006558"/>
    </source>
</evidence>
<comment type="catalytic activity">
    <reaction evidence="3">
        <text>2 a mycocerosyl-[mycocerosic acid synthase] + a phthiodiolone = a dimycocerosyl phthiodiolone + 2 holo-[mycocerosic acid synthase].</text>
        <dbReference type="EC" id="2.3.1.282"/>
    </reaction>
</comment>
<evidence type="ECO:0000256" key="6">
    <source>
        <dbReference type="ARBA" id="ARBA00013449"/>
    </source>
</evidence>
<evidence type="ECO:0000256" key="11">
    <source>
        <dbReference type="ARBA" id="ARBA00032317"/>
    </source>
</evidence>
<comment type="catalytic activity">
    <reaction evidence="2">
        <text>2 a mycocerosyl-[mycocerosic acid synthase] + a phenolphthiocerol = a dimycocerosyl phenolphthiocerol + 2 holo-[mycocerosic acid synthase].</text>
        <dbReference type="EC" id="2.3.1.282"/>
    </reaction>
</comment>
<proteinExistence type="inferred from homology"/>
<comment type="catalytic activity">
    <reaction evidence="1">
        <text>2 a mycocerosyl-[mycocerosic acid synthase] + a phthiocerol = a dimycocerosyl phthiocerol + 2 holo-[mycocerosic acid synthase].</text>
        <dbReference type="EC" id="2.3.1.282"/>
    </reaction>
</comment>
<evidence type="ECO:0000313" key="14">
    <source>
        <dbReference type="EMBL" id="QLY28209.1"/>
    </source>
</evidence>
<sequence>MAVIKTIRPLAPSEIVYATATVCIAYSVLATGELDIERLTRAFAQVRARNPILDAHLVVRDDAAVDFAAAEGAQARVIVTDGDPELVLTGAQIDQAREVSALLVVRGENAARVTLLIHHAIADGHHSLTLFEQLWSAYTDSAAFEAAHPESGDYPKSLEELLNEQPQEPAPYPLPADVPRIGTLPMEAVRCRLSAAATTALLEYARREQLTVNALLSAAILLTETKFRNVALPELHYIFAVDLRDRIEPPVAATASNNFFGYAEYHAETDETDLTAVARAVTAAFQSELAAGAILEKARTGYNPNLVAKGIVRSSNWGRIPAFVTPEGLSLSDFRGGMTVNPPAVAPPPDAPELAPGEYFIATYQGELTINFVPLPWLDEADKQGRADMLEKLLGEFA</sequence>
<gene>
    <name evidence="14" type="ORF">H0264_22765</name>
</gene>
<dbReference type="Pfam" id="PF16911">
    <property type="entry name" value="PapA_C"/>
    <property type="match status" value="1"/>
</dbReference>
<keyword evidence="7" id="KW-0444">Lipid biosynthesis</keyword>
<dbReference type="Gene3D" id="3.30.559.10">
    <property type="entry name" value="Chloramphenicol acetyltransferase-like domain"/>
    <property type="match status" value="1"/>
</dbReference>
<evidence type="ECO:0000256" key="5">
    <source>
        <dbReference type="ARBA" id="ARBA00012866"/>
    </source>
</evidence>
<dbReference type="EMBL" id="CP059399">
    <property type="protein sequence ID" value="QLY28209.1"/>
    <property type="molecule type" value="Genomic_DNA"/>
</dbReference>
<organism evidence="14 15">
    <name type="scientific">Nocardia huaxiensis</name>
    <dbReference type="NCBI Taxonomy" id="2755382"/>
    <lineage>
        <taxon>Bacteria</taxon>
        <taxon>Bacillati</taxon>
        <taxon>Actinomycetota</taxon>
        <taxon>Actinomycetes</taxon>
        <taxon>Mycobacteriales</taxon>
        <taxon>Nocardiaceae</taxon>
        <taxon>Nocardia</taxon>
    </lineage>
</organism>
<comment type="similarity">
    <text evidence="4">Belongs to the acyltransferase PapA5 family.</text>
</comment>
<dbReference type="InterPro" id="IPR023213">
    <property type="entry name" value="CAT-like_dom_sf"/>
</dbReference>
<dbReference type="SUPFAM" id="SSF52777">
    <property type="entry name" value="CoA-dependent acyltransferases"/>
    <property type="match status" value="2"/>
</dbReference>
<evidence type="ECO:0000259" key="13">
    <source>
        <dbReference type="Pfam" id="PF16911"/>
    </source>
</evidence>
<feature type="domain" description="Phthiocerol/phthiodiolone dimycocerosyl transferase C-terminal" evidence="13">
    <location>
        <begin position="186"/>
        <end position="372"/>
    </location>
</feature>
<dbReference type="EC" id="2.3.1.282" evidence="5"/>
<name>A0A7D6ZTF1_9NOCA</name>
<evidence type="ECO:0000256" key="3">
    <source>
        <dbReference type="ARBA" id="ARBA00001907"/>
    </source>
</evidence>
<reference evidence="14 15" key="1">
    <citation type="submission" date="2020-07" db="EMBL/GenBank/DDBJ databases">
        <authorList>
            <person name="Zhuang K."/>
            <person name="Ran Y."/>
        </authorList>
    </citation>
    <scope>NUCLEOTIDE SEQUENCE [LARGE SCALE GENOMIC DNA]</scope>
    <source>
        <strain evidence="14 15">WCH-YHL-001</strain>
    </source>
</reference>
<evidence type="ECO:0000256" key="1">
    <source>
        <dbReference type="ARBA" id="ARBA00000026"/>
    </source>
</evidence>
<dbReference type="RefSeq" id="WP_181579417.1">
    <property type="nucleotide sequence ID" value="NZ_CP059399.1"/>
</dbReference>
<evidence type="ECO:0000256" key="8">
    <source>
        <dbReference type="ARBA" id="ARBA00022679"/>
    </source>
</evidence>
<dbReference type="Gene3D" id="3.30.559.30">
    <property type="entry name" value="Nonribosomal peptide synthetase, condensation domain"/>
    <property type="match status" value="1"/>
</dbReference>